<feature type="signal peptide" evidence="1">
    <location>
        <begin position="1"/>
        <end position="19"/>
    </location>
</feature>
<comment type="caution">
    <text evidence="2">The sequence shown here is derived from an EMBL/GenBank/DDBJ whole genome shotgun (WGS) entry which is preliminary data.</text>
</comment>
<gene>
    <name evidence="2" type="ORF">D7X32_04865</name>
</gene>
<reference evidence="3" key="1">
    <citation type="submission" date="2018-09" db="EMBL/GenBank/DDBJ databases">
        <authorList>
            <person name="Livingstone P.G."/>
            <person name="Whitworth D.E."/>
        </authorList>
    </citation>
    <scope>NUCLEOTIDE SEQUENCE [LARGE SCALE GENOMIC DNA]</scope>
    <source>
        <strain evidence="3">CA043D</strain>
    </source>
</reference>
<keyword evidence="1" id="KW-0732">Signal</keyword>
<proteinExistence type="predicted"/>
<dbReference type="RefSeq" id="WP_120601323.1">
    <property type="nucleotide sequence ID" value="NZ_JABFJX010000013.1"/>
</dbReference>
<evidence type="ECO:0000256" key="1">
    <source>
        <dbReference type="SAM" id="SignalP"/>
    </source>
</evidence>
<dbReference type="AlphaFoldDB" id="A0A3A8KQR0"/>
<evidence type="ECO:0000313" key="2">
    <source>
        <dbReference type="EMBL" id="RKH06515.1"/>
    </source>
</evidence>
<protein>
    <submittedName>
        <fullName evidence="2">Uncharacterized protein</fullName>
    </submittedName>
</protein>
<sequence length="412" mass="41811">MTPRPLLLASLLFSTPVFAFGEDLCYAANGSAPLNCQPLPAGCAPGDASAACKSAALVAAGNAKNQSNGGRSLIHVDATYLLAQAVGFSPTQAYWIAAYDEATDLGSFAPRTLNGAPASNAAALTTKSITGVTRGDFDHGGVLFHFVAPRNGGAAYPDPAVDGLHPDATDVDEVLLANLRAWALQGQGGGRGCTAGLTVPASGTGYALGPACYQFNGQPGAVTGSLAAVGSVAVPFNTTTGPQVIDVDAGVLSTGFDAYIGANAADARAGIYLHTLADRISHHVCTDASISTGPTGPQRTFTVDMSNSECVQTLHVLRHVWESGVDFSALPARERTTEAALGEVFDALLELATARGLASGPTPATATLKTQLVTELSGALETFNAQDRALAVRDVGCARGLAVLPGMPACGN</sequence>
<evidence type="ECO:0000313" key="3">
    <source>
        <dbReference type="Proteomes" id="UP000268313"/>
    </source>
</evidence>
<dbReference type="OrthoDB" id="5488574at2"/>
<name>A0A3A8KQR0_9BACT</name>
<dbReference type="EMBL" id="RAWE01000010">
    <property type="protein sequence ID" value="RKH06515.1"/>
    <property type="molecule type" value="Genomic_DNA"/>
</dbReference>
<feature type="chain" id="PRO_5017482431" evidence="1">
    <location>
        <begin position="20"/>
        <end position="412"/>
    </location>
</feature>
<accession>A0A3A8KQR0</accession>
<organism evidence="2 3">
    <name type="scientific">Corallococcus carmarthensis</name>
    <dbReference type="NCBI Taxonomy" id="2316728"/>
    <lineage>
        <taxon>Bacteria</taxon>
        <taxon>Pseudomonadati</taxon>
        <taxon>Myxococcota</taxon>
        <taxon>Myxococcia</taxon>
        <taxon>Myxococcales</taxon>
        <taxon>Cystobacterineae</taxon>
        <taxon>Myxococcaceae</taxon>
        <taxon>Corallococcus</taxon>
    </lineage>
</organism>
<keyword evidence="3" id="KW-1185">Reference proteome</keyword>
<dbReference type="Proteomes" id="UP000268313">
    <property type="component" value="Unassembled WGS sequence"/>
</dbReference>